<dbReference type="InterPro" id="IPR012337">
    <property type="entry name" value="RNaseH-like_sf"/>
</dbReference>
<dbReference type="SUPFAM" id="SSF53098">
    <property type="entry name" value="Ribonuclease H-like"/>
    <property type="match status" value="1"/>
</dbReference>
<evidence type="ECO:0000313" key="1">
    <source>
        <dbReference type="EMBL" id="CAF1429147.1"/>
    </source>
</evidence>
<dbReference type="Gene3D" id="3.30.420.10">
    <property type="entry name" value="Ribonuclease H-like superfamily/Ribonuclease H"/>
    <property type="match status" value="1"/>
</dbReference>
<protein>
    <submittedName>
        <fullName evidence="1">Uncharacterized protein</fullName>
    </submittedName>
</protein>
<evidence type="ECO:0000313" key="3">
    <source>
        <dbReference type="Proteomes" id="UP000677228"/>
    </source>
</evidence>
<dbReference type="InterPro" id="IPR050951">
    <property type="entry name" value="Retrovirus_Pol_polyprotein"/>
</dbReference>
<dbReference type="InterPro" id="IPR036397">
    <property type="entry name" value="RNaseH_sf"/>
</dbReference>
<comment type="caution">
    <text evidence="1">The sequence shown here is derived from an EMBL/GenBank/DDBJ whole genome shotgun (WGS) entry which is preliminary data.</text>
</comment>
<gene>
    <name evidence="1" type="ORF">OVA965_LOCUS33969</name>
    <name evidence="2" type="ORF">TMI583_LOCUS34875</name>
</gene>
<accession>A0A8S2FCZ1</accession>
<dbReference type="Proteomes" id="UP000677228">
    <property type="component" value="Unassembled WGS sequence"/>
</dbReference>
<dbReference type="PANTHER" id="PTHR37984:SF15">
    <property type="entry name" value="INTEGRASE CATALYTIC DOMAIN-CONTAINING PROTEIN"/>
    <property type="match status" value="1"/>
</dbReference>
<sequence length="109" mass="12351">MTVPNLGPIEETVCILEINHRRTALYHPQSDLSECVNNALKTMIRAYTQSERRAWDIKVPQLAFALRPAINDSTGGSPTFLIFDREPRLSTDVLFCSIKPSNEIAESYR</sequence>
<dbReference type="EMBL" id="CAJOBA010049794">
    <property type="protein sequence ID" value="CAF4227508.1"/>
    <property type="molecule type" value="Genomic_DNA"/>
</dbReference>
<organism evidence="1 3">
    <name type="scientific">Didymodactylos carnosus</name>
    <dbReference type="NCBI Taxonomy" id="1234261"/>
    <lineage>
        <taxon>Eukaryota</taxon>
        <taxon>Metazoa</taxon>
        <taxon>Spiralia</taxon>
        <taxon>Gnathifera</taxon>
        <taxon>Rotifera</taxon>
        <taxon>Eurotatoria</taxon>
        <taxon>Bdelloidea</taxon>
        <taxon>Philodinida</taxon>
        <taxon>Philodinidae</taxon>
        <taxon>Didymodactylos</taxon>
    </lineage>
</organism>
<dbReference type="EMBL" id="CAJNOK010028016">
    <property type="protein sequence ID" value="CAF1429147.1"/>
    <property type="molecule type" value="Genomic_DNA"/>
</dbReference>
<proteinExistence type="predicted"/>
<dbReference type="PANTHER" id="PTHR37984">
    <property type="entry name" value="PROTEIN CBG26694"/>
    <property type="match status" value="1"/>
</dbReference>
<reference evidence="1" key="1">
    <citation type="submission" date="2021-02" db="EMBL/GenBank/DDBJ databases">
        <authorList>
            <person name="Nowell W R."/>
        </authorList>
    </citation>
    <scope>NUCLEOTIDE SEQUENCE</scope>
</reference>
<dbReference type="Proteomes" id="UP000682733">
    <property type="component" value="Unassembled WGS sequence"/>
</dbReference>
<dbReference type="GO" id="GO:0003676">
    <property type="term" value="F:nucleic acid binding"/>
    <property type="evidence" value="ECO:0007669"/>
    <property type="project" value="InterPro"/>
</dbReference>
<evidence type="ECO:0000313" key="2">
    <source>
        <dbReference type="EMBL" id="CAF4227508.1"/>
    </source>
</evidence>
<name>A0A8S2FCZ1_9BILA</name>
<dbReference type="AlphaFoldDB" id="A0A8S2FCZ1"/>